<dbReference type="EC" id="3.1.-.-" evidence="9"/>
<feature type="binding site" evidence="9 11">
    <location>
        <begin position="367"/>
        <end position="371"/>
    </location>
    <ligand>
        <name>substrate</name>
    </ligand>
</feature>
<dbReference type="GO" id="GO:0004521">
    <property type="term" value="F:RNA endonuclease activity"/>
    <property type="evidence" value="ECO:0007669"/>
    <property type="project" value="UniProtKB-UniRule"/>
</dbReference>
<dbReference type="InterPro" id="IPR042173">
    <property type="entry name" value="RNase_J_2"/>
</dbReference>
<evidence type="ECO:0000313" key="15">
    <source>
        <dbReference type="Proteomes" id="UP000306985"/>
    </source>
</evidence>
<keyword evidence="7 9" id="KW-0269">Exonuclease</keyword>
<feature type="binding site" evidence="12">
    <location>
        <position position="144"/>
    </location>
    <ligand>
        <name>Zn(2+)</name>
        <dbReference type="ChEBI" id="CHEBI:29105"/>
        <label>1</label>
        <note>catalytic</note>
    </ligand>
</feature>
<comment type="subunit">
    <text evidence="9">Homodimer, may be a subunit of the RNA degradosome.</text>
</comment>
<keyword evidence="1 9" id="KW-0963">Cytoplasm</keyword>
<dbReference type="RefSeq" id="WP_137449456.1">
    <property type="nucleotide sequence ID" value="NZ_SZZH01000001.1"/>
</dbReference>
<keyword evidence="12" id="KW-0106">Calcium</keyword>
<dbReference type="PANTHER" id="PTHR43694:SF1">
    <property type="entry name" value="RIBONUCLEASE J"/>
    <property type="match status" value="1"/>
</dbReference>
<dbReference type="InterPro" id="IPR004613">
    <property type="entry name" value="RNase_J"/>
</dbReference>
<keyword evidence="3 12" id="KW-0479">Metal-binding</keyword>
<feature type="active site" description="Proton donor" evidence="10">
    <location>
        <position position="198"/>
    </location>
</feature>
<evidence type="ECO:0000256" key="3">
    <source>
        <dbReference type="ARBA" id="ARBA00022723"/>
    </source>
</evidence>
<dbReference type="HAMAP" id="MF_01491">
    <property type="entry name" value="RNase_J_bact"/>
    <property type="match status" value="1"/>
</dbReference>
<feature type="binding site" evidence="12">
    <location>
        <position position="52"/>
    </location>
    <ligand>
        <name>Ca(2+)</name>
        <dbReference type="ChEBI" id="CHEBI:29108"/>
    </ligand>
</feature>
<evidence type="ECO:0000313" key="14">
    <source>
        <dbReference type="EMBL" id="TKV62151.1"/>
    </source>
</evidence>
<feature type="binding site" evidence="12">
    <location>
        <position position="77"/>
    </location>
    <ligand>
        <name>Zn(2+)</name>
        <dbReference type="ChEBI" id="CHEBI:29105"/>
        <label>1</label>
        <note>catalytic</note>
    </ligand>
</feature>
<feature type="binding site" evidence="12">
    <location>
        <position position="393"/>
    </location>
    <ligand>
        <name>Zn(2+)</name>
        <dbReference type="ChEBI" id="CHEBI:29105"/>
        <label>1</label>
        <note>catalytic</note>
    </ligand>
</feature>
<comment type="cofactor">
    <cofactor evidence="12">
        <name>Zn(2+)</name>
        <dbReference type="ChEBI" id="CHEBI:29105"/>
    </cofactor>
    <text evidence="12">Binds 2 Zn(2+) ions per subunit. It is not clear if Zn(2+) or Mg(2+) is physiologically important.</text>
</comment>
<comment type="subcellular location">
    <subcellularLocation>
        <location evidence="9">Cytoplasm</location>
    </subcellularLocation>
</comment>
<dbReference type="PROSITE" id="PS01292">
    <property type="entry name" value="UPF0036"/>
    <property type="match status" value="1"/>
</dbReference>
<dbReference type="InterPro" id="IPR041636">
    <property type="entry name" value="RNase_J_C"/>
</dbReference>
<dbReference type="SMART" id="SM00849">
    <property type="entry name" value="Lactamase_B"/>
    <property type="match status" value="1"/>
</dbReference>
<dbReference type="EMBL" id="SZZH01000001">
    <property type="protein sequence ID" value="TKV62151.1"/>
    <property type="molecule type" value="Genomic_DNA"/>
</dbReference>
<feature type="binding site" evidence="12">
    <location>
        <position position="79"/>
    </location>
    <ligand>
        <name>Zn(2+)</name>
        <dbReference type="ChEBI" id="CHEBI:29105"/>
        <label>2</label>
        <note>catalytic</note>
    </ligand>
</feature>
<dbReference type="Gene3D" id="3.10.20.580">
    <property type="match status" value="1"/>
</dbReference>
<feature type="active site" description="Proton acceptor" evidence="10">
    <location>
        <position position="371"/>
    </location>
</feature>
<keyword evidence="6 12" id="KW-0862">Zinc</keyword>
<dbReference type="GO" id="GO:0004534">
    <property type="term" value="F:5'-3' RNA exonuclease activity"/>
    <property type="evidence" value="ECO:0007669"/>
    <property type="project" value="UniProtKB-UniRule"/>
</dbReference>
<keyword evidence="2 9" id="KW-0540">Nuclease</keyword>
<evidence type="ECO:0000256" key="9">
    <source>
        <dbReference type="HAMAP-Rule" id="MF_01491"/>
    </source>
</evidence>
<comment type="caution">
    <text evidence="14">The sequence shown here is derived from an EMBL/GenBank/DDBJ whole genome shotgun (WGS) entry which is preliminary data.</text>
</comment>
<comment type="similarity">
    <text evidence="9">Belongs to the metallo-beta-lactamase superfamily. RNA-metabolizing metallo-beta-lactamase-like family. Bacterial RNase J subfamily.</text>
</comment>
<evidence type="ECO:0000256" key="8">
    <source>
        <dbReference type="ARBA" id="ARBA00022884"/>
    </source>
</evidence>
<evidence type="ECO:0000256" key="12">
    <source>
        <dbReference type="PIRSR" id="PIRSR004803-3"/>
    </source>
</evidence>
<feature type="binding site" evidence="12">
    <location>
        <position position="166"/>
    </location>
    <ligand>
        <name>Zn(2+)</name>
        <dbReference type="ChEBI" id="CHEBI:29105"/>
        <label>1</label>
        <note>catalytic</note>
    </ligand>
</feature>
<sequence>MEPPPPLRRGALRVVALGGITEIGRNMTVYEYEGRLLVVDCGVLFPEDLQPGVDLILPDLRLIEDRLDDIDAVVITHGHEDHIGALPWLLRLRSDIPIIGARFSLALIAAKSKEHRLTPKLEVVAEGERRRVGSWDLQFYAVNHSIPDALAVGIRTPAGTVLHTGDIKLDQLPLDGRLTDLAGFGQLGAEGVDLFCVDSTNAEVPGFVAPEREIGPVMDSYIAKANQRVIVASFASHVHRVQQMLDSAQAHGRKVAFVGRSMVRNMQIAQELGLLTVPDGLVRSLDKVLDLPPNKVLLISTGSQGEPLSALSRMSRGEHRQVNLQEGDTVILASSMIPGNETSVFTVINELSRIGVTVVHQGLAKVHVSGHASAGELLFLYNAVRPRNVIPVHGEWRHLRAQAKLAMATGVPPERVVQAPNGTVVDLVDGKARVVGHIEVGMVYVDGNAVGDVGDSTLSDRLILGEDGFIAITVVIDSHTGRAVASPTISGRGFSDDPKALDAVVPLVEAELAQTEADGITDTHRVAQAVRRVVGRWVGDTYRRRPMIVPTVLAV</sequence>
<evidence type="ECO:0000256" key="1">
    <source>
        <dbReference type="ARBA" id="ARBA00022490"/>
    </source>
</evidence>
<gene>
    <name evidence="9" type="primary">rnj</name>
    <name evidence="14" type="ORF">FDO65_04580</name>
</gene>
<proteinExistence type="inferred from homology"/>
<dbReference type="GO" id="GO:0008270">
    <property type="term" value="F:zinc ion binding"/>
    <property type="evidence" value="ECO:0007669"/>
    <property type="project" value="InterPro"/>
</dbReference>
<dbReference type="Gene3D" id="3.40.50.10710">
    <property type="entry name" value="Metallo-hydrolase/oxidoreductase"/>
    <property type="match status" value="1"/>
</dbReference>
<dbReference type="AlphaFoldDB" id="A0A4U6QNW2"/>
<evidence type="ECO:0000256" key="6">
    <source>
        <dbReference type="ARBA" id="ARBA00022833"/>
    </source>
</evidence>
<dbReference type="CDD" id="cd07714">
    <property type="entry name" value="RNaseJ_MBL-fold"/>
    <property type="match status" value="1"/>
</dbReference>
<dbReference type="InterPro" id="IPR011108">
    <property type="entry name" value="RMMBL"/>
</dbReference>
<dbReference type="Pfam" id="PF17770">
    <property type="entry name" value="RNase_J_C"/>
    <property type="match status" value="1"/>
</dbReference>
<feature type="binding site" evidence="12">
    <location>
        <position position="81"/>
    </location>
    <ligand>
        <name>Zn(2+)</name>
        <dbReference type="ChEBI" id="CHEBI:29105"/>
        <label>1</label>
        <note>catalytic</note>
    </ligand>
</feature>
<dbReference type="InterPro" id="IPR001587">
    <property type="entry name" value="RNase_J_CS"/>
</dbReference>
<dbReference type="Pfam" id="PF22505">
    <property type="entry name" value="RNase_J_b_CASP"/>
    <property type="match status" value="1"/>
</dbReference>
<dbReference type="Pfam" id="PF00753">
    <property type="entry name" value="Lactamase_B"/>
    <property type="match status" value="1"/>
</dbReference>
<comment type="cofactor">
    <cofactor evidence="12">
        <name>Ca(2+)</name>
        <dbReference type="ChEBI" id="CHEBI:29108"/>
    </cofactor>
    <text evidence="12">Binds 1 Ca(2+) cation per subunit. Seen in 1 crystal structure, it is not clear if it is physiologically important.</text>
</comment>
<evidence type="ECO:0000256" key="4">
    <source>
        <dbReference type="ARBA" id="ARBA00022759"/>
    </source>
</evidence>
<organism evidence="14 15">
    <name type="scientific">Nakamurella flava</name>
    <dbReference type="NCBI Taxonomy" id="2576308"/>
    <lineage>
        <taxon>Bacteria</taxon>
        <taxon>Bacillati</taxon>
        <taxon>Actinomycetota</taxon>
        <taxon>Actinomycetes</taxon>
        <taxon>Nakamurellales</taxon>
        <taxon>Nakamurellaceae</taxon>
        <taxon>Nakamurella</taxon>
    </lineage>
</organism>
<keyword evidence="15" id="KW-1185">Reference proteome</keyword>
<name>A0A4U6QNW2_9ACTN</name>
<reference evidence="14 15" key="1">
    <citation type="submission" date="2019-05" db="EMBL/GenBank/DDBJ databases">
        <title>Nakamurella sp. N5BH11, whole genome shotgun sequence.</title>
        <authorList>
            <person name="Tuo L."/>
        </authorList>
    </citation>
    <scope>NUCLEOTIDE SEQUENCE [LARGE SCALE GENOMIC DNA]</scope>
    <source>
        <strain evidence="14 15">N5BH11</strain>
    </source>
</reference>
<keyword evidence="4 9" id="KW-0255">Endonuclease</keyword>
<dbReference type="PIRSF" id="PIRSF004803">
    <property type="entry name" value="RnjA"/>
    <property type="match status" value="1"/>
</dbReference>
<keyword evidence="9" id="KW-0698">rRNA processing</keyword>
<protein>
    <recommendedName>
        <fullName evidence="9">Ribonuclease J</fullName>
        <shortName evidence="9">RNase J</shortName>
        <ecNumber evidence="9">3.1.-.-</ecNumber>
    </recommendedName>
</protein>
<dbReference type="PANTHER" id="PTHR43694">
    <property type="entry name" value="RIBONUCLEASE J"/>
    <property type="match status" value="1"/>
</dbReference>
<dbReference type="InterPro" id="IPR036866">
    <property type="entry name" value="RibonucZ/Hydroxyglut_hydro"/>
</dbReference>
<dbReference type="OrthoDB" id="9770211at2"/>
<dbReference type="InterPro" id="IPR030854">
    <property type="entry name" value="RNase_J_bac"/>
</dbReference>
<dbReference type="NCBIfam" id="TIGR00649">
    <property type="entry name" value="MG423"/>
    <property type="match status" value="1"/>
</dbReference>
<dbReference type="GO" id="GO:0006364">
    <property type="term" value="P:rRNA processing"/>
    <property type="evidence" value="ECO:0007669"/>
    <property type="project" value="UniProtKB-UniRule"/>
</dbReference>
<feature type="binding site" evidence="12">
    <location>
        <position position="82"/>
    </location>
    <ligand>
        <name>Zn(2+)</name>
        <dbReference type="ChEBI" id="CHEBI:29105"/>
        <label>1</label>
        <note>catalytic</note>
    </ligand>
</feature>
<dbReference type="GO" id="GO:0005737">
    <property type="term" value="C:cytoplasm"/>
    <property type="evidence" value="ECO:0007669"/>
    <property type="project" value="UniProtKB-SubCell"/>
</dbReference>
<evidence type="ECO:0000259" key="13">
    <source>
        <dbReference type="SMART" id="SM00849"/>
    </source>
</evidence>
<feature type="binding site" evidence="12">
    <location>
        <position position="54"/>
    </location>
    <ligand>
        <name>Ca(2+)</name>
        <dbReference type="ChEBI" id="CHEBI:29108"/>
    </ligand>
</feature>
<dbReference type="InterPro" id="IPR001279">
    <property type="entry name" value="Metallo-B-lactamas"/>
</dbReference>
<dbReference type="SUPFAM" id="SSF56281">
    <property type="entry name" value="Metallo-hydrolase/oxidoreductase"/>
    <property type="match status" value="1"/>
</dbReference>
<keyword evidence="8 9" id="KW-0694">RNA-binding</keyword>
<dbReference type="GO" id="GO:0003723">
    <property type="term" value="F:RNA binding"/>
    <property type="evidence" value="ECO:0007669"/>
    <property type="project" value="UniProtKB-UniRule"/>
</dbReference>
<feature type="domain" description="Metallo-beta-lactamase" evidence="13">
    <location>
        <begin position="24"/>
        <end position="218"/>
    </location>
</feature>
<evidence type="ECO:0000256" key="7">
    <source>
        <dbReference type="ARBA" id="ARBA00022839"/>
    </source>
</evidence>
<dbReference type="Proteomes" id="UP000306985">
    <property type="component" value="Unassembled WGS sequence"/>
</dbReference>
<dbReference type="Pfam" id="PF07521">
    <property type="entry name" value="RMMBL"/>
    <property type="match status" value="1"/>
</dbReference>
<feature type="binding site" evidence="12">
    <location>
        <position position="446"/>
    </location>
    <ligand>
        <name>Ca(2+)</name>
        <dbReference type="ChEBI" id="CHEBI:29108"/>
    </ligand>
</feature>
<dbReference type="InterPro" id="IPR055132">
    <property type="entry name" value="RNase_J_b_CASP"/>
</dbReference>
<evidence type="ECO:0000256" key="5">
    <source>
        <dbReference type="ARBA" id="ARBA00022801"/>
    </source>
</evidence>
<accession>A0A4U6QNW2</accession>
<keyword evidence="5 9" id="KW-0378">Hydrolase</keyword>
<evidence type="ECO:0000256" key="10">
    <source>
        <dbReference type="PIRSR" id="PIRSR004803-1"/>
    </source>
</evidence>
<feature type="binding site" evidence="11">
    <location>
        <begin position="235"/>
        <end position="237"/>
    </location>
    <ligand>
        <name>substrate</name>
    </ligand>
</feature>
<evidence type="ECO:0000256" key="11">
    <source>
        <dbReference type="PIRSR" id="PIRSR004803-2"/>
    </source>
</evidence>
<comment type="function">
    <text evidence="9">An RNase that has 5'-3' exonuclease and possibly endonuclease activity. Involved in maturation of rRNA and in some organisms also mRNA maturation and/or decay.</text>
</comment>
<evidence type="ECO:0000256" key="2">
    <source>
        <dbReference type="ARBA" id="ARBA00022722"/>
    </source>
</evidence>
<dbReference type="Gene3D" id="3.60.15.10">
    <property type="entry name" value="Ribonuclease Z/Hydroxyacylglutathione hydrolase-like"/>
    <property type="match status" value="1"/>
</dbReference>